<organism evidence="1 2">
    <name type="scientific">Hymenobacter perfusus</name>
    <dbReference type="NCBI Taxonomy" id="1236770"/>
    <lineage>
        <taxon>Bacteria</taxon>
        <taxon>Pseudomonadati</taxon>
        <taxon>Bacteroidota</taxon>
        <taxon>Cytophagia</taxon>
        <taxon>Cytophagales</taxon>
        <taxon>Hymenobacteraceae</taxon>
        <taxon>Hymenobacter</taxon>
    </lineage>
</organism>
<gene>
    <name evidence="1" type="ORF">EI293_06790</name>
</gene>
<dbReference type="EMBL" id="RWIU01000002">
    <property type="protein sequence ID" value="RSK44241.1"/>
    <property type="molecule type" value="Genomic_DNA"/>
</dbReference>
<sequence>MSRQLLIEHVFQPLNKVVLQRLAACFYHDVVGIEALTTNEQGIDIIAQQVELVFEDEQSVFVGWDGVQGWPQYTLSASAASFCQSSERFKPDTVFWQSLLGKQLTSFNVFGFPDTRPHLLLLHFEEMEVAIANCYLAFDFIPEDPSGDDVWVLSTVESIHQFIEKLDLKKLEV</sequence>
<keyword evidence="2" id="KW-1185">Reference proteome</keyword>
<dbReference type="AlphaFoldDB" id="A0A3R9NXS1"/>
<evidence type="ECO:0000313" key="1">
    <source>
        <dbReference type="EMBL" id="RSK44241.1"/>
    </source>
</evidence>
<protein>
    <submittedName>
        <fullName evidence="1">Uncharacterized protein</fullName>
    </submittedName>
</protein>
<name>A0A3R9NXS1_9BACT</name>
<proteinExistence type="predicted"/>
<dbReference type="OrthoDB" id="878981at2"/>
<reference evidence="1 2" key="1">
    <citation type="submission" date="2018-12" db="EMBL/GenBank/DDBJ databases">
        <authorList>
            <person name="Feng G."/>
            <person name="Zhu H."/>
        </authorList>
    </citation>
    <scope>NUCLEOTIDE SEQUENCE [LARGE SCALE GENOMIC DNA]</scope>
    <source>
        <strain evidence="1 2">LMG 26000</strain>
    </source>
</reference>
<comment type="caution">
    <text evidence="1">The sequence shown here is derived from an EMBL/GenBank/DDBJ whole genome shotgun (WGS) entry which is preliminary data.</text>
</comment>
<dbReference type="Proteomes" id="UP000270291">
    <property type="component" value="Unassembled WGS sequence"/>
</dbReference>
<evidence type="ECO:0000313" key="2">
    <source>
        <dbReference type="Proteomes" id="UP000270291"/>
    </source>
</evidence>
<accession>A0A3R9NXS1</accession>
<dbReference type="RefSeq" id="WP_125436404.1">
    <property type="nucleotide sequence ID" value="NZ_RWIU01000002.1"/>
</dbReference>